<sequence length="769" mass="86296">MSIAVNLKGGPFSQVGLEIVSLATAYQLATGLYGWYKARERSQCLTELLSISGGELVSTSSFNVRLYQRTRSQHSMVQGVVVQDRKVQRTGLPKASTAIPDHPGTACLRALTAGLLCMFALEATVEILQDLIPFALVQLHQDDTAIEFEAALLASLKHWVSAVMAEEDSDLFRDHMQQEINLKQSRLTGMALEEIISLEYNPYNDIPRVIGVLRWILTPWHKRETKKYPTCSLKAWTMALVMESLGFQVQADSTVVRHVKDYSAISHAAPGFDETPYVFLVVDDYGDTDPMPIVHVPRAPDSPRALITMVRGIPWIAFKHLRGSPEVSTQLLADIWKMSFSHAKGQFRGFTQSNKHIHIDIAESELDGVSEHHKNLTLDFSPQIHRICGPSLRHFVPMDSKSPGWSLAELNEQMRILKTSEELENPRSPSRNNCYILLSIICGALYGFCSNACYDNGDVLGDDSEVAFLPEILYERGGKRLKRWAHVVGSSLMIGYHTPLNEWNDLLFEMFLGKDTQTDSLISTAGNKYVNRQYSSRDQLLLGAQANGIAAVSEMLVNPTARVLSFCYIHIQRGQMLSFPLTEDQFIIASTYVGLPSDFDMDPEPENTRLYRFDREYPDSTMRVDVEPCWEDDPRTVSFMVRTQGIPIASLSISAFLDRMTSGLITCQCQHPSRDIPVPVGERWQHVSLYQLQRRRFKGTSFKRADVSYGDNRVLIDATQSLAATVYAACILHIRHLFIACACLTCAHNQALRHTQNSGVAILIPYQGD</sequence>
<evidence type="ECO:0000313" key="2">
    <source>
        <dbReference type="Proteomes" id="UP000664521"/>
    </source>
</evidence>
<name>A0A8H3EVE9_9LECA</name>
<comment type="caution">
    <text evidence="1">The sequence shown here is derived from an EMBL/GenBank/DDBJ whole genome shotgun (WGS) entry which is preliminary data.</text>
</comment>
<organism evidence="1 2">
    <name type="scientific">Heterodermia speciosa</name>
    <dbReference type="NCBI Taxonomy" id="116794"/>
    <lineage>
        <taxon>Eukaryota</taxon>
        <taxon>Fungi</taxon>
        <taxon>Dikarya</taxon>
        <taxon>Ascomycota</taxon>
        <taxon>Pezizomycotina</taxon>
        <taxon>Lecanoromycetes</taxon>
        <taxon>OSLEUM clade</taxon>
        <taxon>Lecanoromycetidae</taxon>
        <taxon>Caliciales</taxon>
        <taxon>Physciaceae</taxon>
        <taxon>Heterodermia</taxon>
    </lineage>
</organism>
<dbReference type="AlphaFoldDB" id="A0A8H3EVE9"/>
<dbReference type="EMBL" id="CAJPDS010000008">
    <property type="protein sequence ID" value="CAF9909591.1"/>
    <property type="molecule type" value="Genomic_DNA"/>
</dbReference>
<dbReference type="Proteomes" id="UP000664521">
    <property type="component" value="Unassembled WGS sequence"/>
</dbReference>
<evidence type="ECO:0000313" key="1">
    <source>
        <dbReference type="EMBL" id="CAF9909591.1"/>
    </source>
</evidence>
<dbReference type="OrthoDB" id="5423696at2759"/>
<protein>
    <submittedName>
        <fullName evidence="1">Uncharacterized protein</fullName>
    </submittedName>
</protein>
<gene>
    <name evidence="1" type="ORF">HETSPECPRED_009469</name>
</gene>
<accession>A0A8H3EVE9</accession>
<proteinExistence type="predicted"/>
<keyword evidence="2" id="KW-1185">Reference proteome</keyword>
<reference evidence="1" key="1">
    <citation type="submission" date="2021-03" db="EMBL/GenBank/DDBJ databases">
        <authorList>
            <person name="Tagirdzhanova G."/>
        </authorList>
    </citation>
    <scope>NUCLEOTIDE SEQUENCE</scope>
</reference>